<dbReference type="RefSeq" id="WP_094367198.1">
    <property type="nucleotide sequence ID" value="NZ_NOJY02000001.1"/>
</dbReference>
<evidence type="ECO:0000256" key="2">
    <source>
        <dbReference type="SAM" id="Phobius"/>
    </source>
</evidence>
<feature type="compositionally biased region" description="Low complexity" evidence="1">
    <location>
        <begin position="416"/>
        <end position="427"/>
    </location>
</feature>
<organism evidence="3 4">
    <name type="scientific">Romboutsia weinsteinii</name>
    <dbReference type="NCBI Taxonomy" id="2020949"/>
    <lineage>
        <taxon>Bacteria</taxon>
        <taxon>Bacillati</taxon>
        <taxon>Bacillota</taxon>
        <taxon>Clostridia</taxon>
        <taxon>Peptostreptococcales</taxon>
        <taxon>Peptostreptococcaceae</taxon>
        <taxon>Romboutsia</taxon>
    </lineage>
</organism>
<dbReference type="Proteomes" id="UP000215694">
    <property type="component" value="Unassembled WGS sequence"/>
</dbReference>
<keyword evidence="2" id="KW-0472">Membrane</keyword>
<proteinExistence type="predicted"/>
<gene>
    <name evidence="3" type="primary">yqfD</name>
    <name evidence="3" type="ORF">CHL78_000710</name>
</gene>
<dbReference type="NCBIfam" id="TIGR02876">
    <property type="entry name" value="spore_yqfD"/>
    <property type="match status" value="1"/>
</dbReference>
<protein>
    <submittedName>
        <fullName evidence="3">Sporulation protein YqfD</fullName>
    </submittedName>
</protein>
<reference evidence="3 4" key="1">
    <citation type="journal article" date="2017" name="Genome Announc.">
        <title>Draft Genome Sequence of Romboutsia weinsteinii sp. nov. Strain CCRI-19649(T) Isolated from Surface Water.</title>
        <authorList>
            <person name="Maheux A.F."/>
            <person name="Boudreau D.K."/>
            <person name="Berube E."/>
            <person name="Boissinot M."/>
            <person name="Cantin P."/>
            <person name="Raymond F."/>
            <person name="Corbeil J."/>
            <person name="Omar R.F."/>
            <person name="Bergeron M.G."/>
        </authorList>
    </citation>
    <scope>NUCLEOTIDE SEQUENCE [LARGE SCALE GENOMIC DNA]</scope>
    <source>
        <strain evidence="3 4">CCRI-19649</strain>
    </source>
</reference>
<dbReference type="EMBL" id="NOJY02000001">
    <property type="protein sequence ID" value="RDY29723.1"/>
    <property type="molecule type" value="Genomic_DNA"/>
</dbReference>
<keyword evidence="2" id="KW-0812">Transmembrane</keyword>
<dbReference type="InterPro" id="IPR010690">
    <property type="entry name" value="YqfD"/>
</dbReference>
<name>A0A371JAI7_9FIRM</name>
<evidence type="ECO:0000256" key="1">
    <source>
        <dbReference type="SAM" id="MobiDB-lite"/>
    </source>
</evidence>
<sequence length="427" mass="49526">MISYIRGYYVITVEGIGTEQFLNHLIRNKVNVYNVNRTSNTKIEFCVEREDMKRFKQVYRGSKYEIKVKQKTGIPFVLKRIYKHKGMWIFALVSLVLLMLTSQFVTDIYIQSPEGIKQEELRKELYNAGLKPGMYKKSIDRKEIRDYLMSKFDDIAYVSLNVKGTNIFVTVTKKAETLKSNEDSNYCNIIAEKNGIIEKVIPRSGNQVVNPGDIVQKGDVLLNGADTKSIPEVWANTFYEVKKSASYIENEKEKTGNSKKVFTFKFYDNKYMLRRKINYSDYTVENKEYKLTLGNYTFPLSINVSTFHETKKVEVKKDKEELKKELSKQALKELEYILPVSAKIIDIKHGHKVNKNMLEYVVTVETSENIAEVYKLSKSEAEQIIKNQSKAQDGEEVPSNPEKRPINDIRNEFEDNSNNNNESNESN</sequence>
<evidence type="ECO:0000313" key="3">
    <source>
        <dbReference type="EMBL" id="RDY29723.1"/>
    </source>
</evidence>
<keyword evidence="2" id="KW-1133">Transmembrane helix</keyword>
<dbReference type="PIRSF" id="PIRSF029895">
    <property type="entry name" value="SpoIV"/>
    <property type="match status" value="1"/>
</dbReference>
<evidence type="ECO:0000313" key="4">
    <source>
        <dbReference type="Proteomes" id="UP000215694"/>
    </source>
</evidence>
<feature type="compositionally biased region" description="Basic and acidic residues" evidence="1">
    <location>
        <begin position="401"/>
        <end position="413"/>
    </location>
</feature>
<keyword evidence="4" id="KW-1185">Reference proteome</keyword>
<comment type="caution">
    <text evidence="3">The sequence shown here is derived from an EMBL/GenBank/DDBJ whole genome shotgun (WGS) entry which is preliminary data.</text>
</comment>
<feature type="region of interest" description="Disordered" evidence="1">
    <location>
        <begin position="385"/>
        <end position="427"/>
    </location>
</feature>
<dbReference type="Pfam" id="PF06898">
    <property type="entry name" value="YqfD"/>
    <property type="match status" value="1"/>
</dbReference>
<feature type="transmembrane region" description="Helical" evidence="2">
    <location>
        <begin position="88"/>
        <end position="110"/>
    </location>
</feature>
<dbReference type="AlphaFoldDB" id="A0A371JAI7"/>
<dbReference type="OrthoDB" id="1640349at2"/>
<accession>A0A371JAI7</accession>